<dbReference type="CDD" id="cd05233">
    <property type="entry name" value="SDR_c"/>
    <property type="match status" value="1"/>
</dbReference>
<evidence type="ECO:0000256" key="2">
    <source>
        <dbReference type="ARBA" id="ARBA00023002"/>
    </source>
</evidence>
<dbReference type="Gene3D" id="3.40.50.720">
    <property type="entry name" value="NAD(P)-binding Rossmann-like Domain"/>
    <property type="match status" value="1"/>
</dbReference>
<dbReference type="AlphaFoldDB" id="A0A0S2F446"/>
<organism evidence="3 4">
    <name type="scientific">Lysobacter antibioticus</name>
    <dbReference type="NCBI Taxonomy" id="84531"/>
    <lineage>
        <taxon>Bacteria</taxon>
        <taxon>Pseudomonadati</taxon>
        <taxon>Pseudomonadota</taxon>
        <taxon>Gammaproteobacteria</taxon>
        <taxon>Lysobacterales</taxon>
        <taxon>Lysobacteraceae</taxon>
        <taxon>Lysobacter</taxon>
    </lineage>
</organism>
<name>A0A0S2F446_LYSAN</name>
<comment type="similarity">
    <text evidence="1">Belongs to the short-chain dehydrogenases/reductases (SDR) family.</text>
</comment>
<dbReference type="eggNOG" id="COG1028">
    <property type="taxonomic scope" value="Bacteria"/>
</dbReference>
<protein>
    <submittedName>
        <fullName evidence="3">Short chain dehydrogenase family protein</fullName>
    </submittedName>
</protein>
<dbReference type="PANTHER" id="PTHR43669:SF3">
    <property type="entry name" value="ALCOHOL DEHYDROGENASE, PUTATIVE (AFU_ORTHOLOGUE AFUA_3G03445)-RELATED"/>
    <property type="match status" value="1"/>
</dbReference>
<dbReference type="InterPro" id="IPR036291">
    <property type="entry name" value="NAD(P)-bd_dom_sf"/>
</dbReference>
<accession>A0A0S2F446</accession>
<dbReference type="Pfam" id="PF13561">
    <property type="entry name" value="adh_short_C2"/>
    <property type="match status" value="1"/>
</dbReference>
<evidence type="ECO:0000256" key="1">
    <source>
        <dbReference type="ARBA" id="ARBA00006484"/>
    </source>
</evidence>
<dbReference type="SUPFAM" id="SSF51735">
    <property type="entry name" value="NAD(P)-binding Rossmann-fold domains"/>
    <property type="match status" value="1"/>
</dbReference>
<sequence>MRRRAVAAGAHAPRCGSNGGAMKRELEGKVAVIHGGGGAIGGAVARAFAREGARLFLAGRSRARLDAVVADIAKAGGIAESAQVDALDADAIDRHAEAVAAKAGAIDIVFNAVAFVHVQGVPFAELPLGDFEYPVHSYIRSNYLTAQAAARHMGERGGVILSLVTPVARMTGPGYLGHCVACAGVEAMSRHLAGELGGRGIRTVCLRSHAIPEALDAGSHSREVFQPLADQAGISVEAMLQGAAESTLLKRLPTLADIAGSAVYAASDRASAMTGGILNLTGGFLVD</sequence>
<evidence type="ECO:0000313" key="3">
    <source>
        <dbReference type="EMBL" id="ALN78338.1"/>
    </source>
</evidence>
<dbReference type="GO" id="GO:0016491">
    <property type="term" value="F:oxidoreductase activity"/>
    <property type="evidence" value="ECO:0007669"/>
    <property type="project" value="UniProtKB-KW"/>
</dbReference>
<dbReference type="STRING" id="84531.LA76x_0176"/>
<dbReference type="InterPro" id="IPR002347">
    <property type="entry name" value="SDR_fam"/>
</dbReference>
<evidence type="ECO:0000313" key="4">
    <source>
        <dbReference type="Proteomes" id="UP000060787"/>
    </source>
</evidence>
<reference evidence="3 4" key="1">
    <citation type="journal article" date="2015" name="BMC Genomics">
        <title>Comparative genomics and metabolic profiling of the genus Lysobacter.</title>
        <authorList>
            <person name="de Bruijn I."/>
            <person name="Cheng X."/>
            <person name="de Jager V."/>
            <person name="Exposito R.G."/>
            <person name="Watrous J."/>
            <person name="Patel N."/>
            <person name="Postma J."/>
            <person name="Dorrestein P.C."/>
            <person name="Kobayashi D."/>
            <person name="Raaijmakers J.M."/>
        </authorList>
    </citation>
    <scope>NUCLEOTIDE SEQUENCE [LARGE SCALE GENOMIC DNA]</scope>
    <source>
        <strain evidence="3 4">76</strain>
    </source>
</reference>
<proteinExistence type="inferred from homology"/>
<dbReference type="PANTHER" id="PTHR43669">
    <property type="entry name" value="5-KETO-D-GLUCONATE 5-REDUCTASE"/>
    <property type="match status" value="1"/>
</dbReference>
<dbReference type="PRINTS" id="PR00081">
    <property type="entry name" value="GDHRDH"/>
</dbReference>
<gene>
    <name evidence="3" type="ORF">LA76x_0176</name>
</gene>
<dbReference type="KEGG" id="lab:LA76x_0176"/>
<dbReference type="EMBL" id="CP011129">
    <property type="protein sequence ID" value="ALN78338.1"/>
    <property type="molecule type" value="Genomic_DNA"/>
</dbReference>
<keyword evidence="4" id="KW-1185">Reference proteome</keyword>
<dbReference type="Proteomes" id="UP000060787">
    <property type="component" value="Chromosome"/>
</dbReference>
<dbReference type="PATRIC" id="fig|84531.8.peg.180"/>
<keyword evidence="2" id="KW-0560">Oxidoreductase</keyword>